<dbReference type="PROSITE" id="PS50005">
    <property type="entry name" value="TPR"/>
    <property type="match status" value="1"/>
</dbReference>
<dbReference type="Gene3D" id="1.25.40.10">
    <property type="entry name" value="Tetratricopeptide repeat domain"/>
    <property type="match status" value="1"/>
</dbReference>
<dbReference type="SMART" id="SM00028">
    <property type="entry name" value="TPR"/>
    <property type="match status" value="1"/>
</dbReference>
<evidence type="ECO:0000313" key="2">
    <source>
        <dbReference type="EMBL" id="MDY0408441.1"/>
    </source>
</evidence>
<dbReference type="RefSeq" id="WP_320379806.1">
    <property type="nucleotide sequence ID" value="NZ_JAWDIQ010000001.1"/>
</dbReference>
<evidence type="ECO:0000313" key="3">
    <source>
        <dbReference type="Proteomes" id="UP001275315"/>
    </source>
</evidence>
<feature type="repeat" description="TPR" evidence="1">
    <location>
        <begin position="33"/>
        <end position="66"/>
    </location>
</feature>
<evidence type="ECO:0000256" key="1">
    <source>
        <dbReference type="PROSITE-ProRule" id="PRU00339"/>
    </source>
</evidence>
<comment type="caution">
    <text evidence="2">The sequence shown here is derived from an EMBL/GenBank/DDBJ whole genome shotgun (WGS) entry which is preliminary data.</text>
</comment>
<reference evidence="2 3" key="1">
    <citation type="submission" date="2023-10" db="EMBL/GenBank/DDBJ databases">
        <title>Virgibacillus soli CC-YMP-6 genome.</title>
        <authorList>
            <person name="Miliotis G."/>
            <person name="Sengupta P."/>
            <person name="Hameed A."/>
            <person name="Chuvochina M."/>
            <person name="Mcdonagh F."/>
            <person name="Simpson A.C."/>
            <person name="Singh N.K."/>
            <person name="Rekha P.D."/>
            <person name="Raman K."/>
            <person name="Hugenholtz P."/>
            <person name="Venkateswaran K."/>
        </authorList>
    </citation>
    <scope>NUCLEOTIDE SEQUENCE [LARGE SCALE GENOMIC DNA]</scope>
    <source>
        <strain evidence="2 3">CC-YMP-6</strain>
    </source>
</reference>
<name>A0ABU5CPZ1_9BACI</name>
<protein>
    <submittedName>
        <fullName evidence="2">Tetratricopeptide repeat protein</fullName>
    </submittedName>
</protein>
<dbReference type="Pfam" id="PF00515">
    <property type="entry name" value="TPR_1"/>
    <property type="match status" value="1"/>
</dbReference>
<sequence length="79" mass="9340">MIISAFVCIYKITKETQAIEDLEYTVKVDPSMPEAYYNLALLYYDQGHIEQAKDAIKTAHELDPIEDQYQDFYNKLWNK</sequence>
<dbReference type="EMBL" id="JAWDIQ010000001">
    <property type="protein sequence ID" value="MDY0408441.1"/>
    <property type="molecule type" value="Genomic_DNA"/>
</dbReference>
<keyword evidence="3" id="KW-1185">Reference proteome</keyword>
<dbReference type="SUPFAM" id="SSF48452">
    <property type="entry name" value="TPR-like"/>
    <property type="match status" value="1"/>
</dbReference>
<organism evidence="2 3">
    <name type="scientific">Paracerasibacillus soli</name>
    <dbReference type="NCBI Taxonomy" id="480284"/>
    <lineage>
        <taxon>Bacteria</taxon>
        <taxon>Bacillati</taxon>
        <taxon>Bacillota</taxon>
        <taxon>Bacilli</taxon>
        <taxon>Bacillales</taxon>
        <taxon>Bacillaceae</taxon>
        <taxon>Paracerasibacillus</taxon>
    </lineage>
</organism>
<accession>A0ABU5CPZ1</accession>
<gene>
    <name evidence="2" type="ORF">RWD45_07555</name>
</gene>
<keyword evidence="1" id="KW-0802">TPR repeat</keyword>
<proteinExistence type="predicted"/>
<dbReference type="InterPro" id="IPR011990">
    <property type="entry name" value="TPR-like_helical_dom_sf"/>
</dbReference>
<dbReference type="Proteomes" id="UP001275315">
    <property type="component" value="Unassembled WGS sequence"/>
</dbReference>
<dbReference type="PROSITE" id="PS50293">
    <property type="entry name" value="TPR_REGION"/>
    <property type="match status" value="1"/>
</dbReference>
<dbReference type="InterPro" id="IPR019734">
    <property type="entry name" value="TPR_rpt"/>
</dbReference>